<keyword evidence="3" id="KW-1185">Reference proteome</keyword>
<evidence type="ECO:0000256" key="1">
    <source>
        <dbReference type="ARBA" id="ARBA00024336"/>
    </source>
</evidence>
<sequence>MCGHGLPYNIQLARVLSSLATYPHPILVTFLFNYNDNLDTKEPRLIEILESLKERLDAYTQTVEGVDVFVGRAVRQLNSRAGRMGRQEFSSYSRLVESPRDEPNLAKGRQFGGSARRNYYRYHSHKVVESREAARVDETTKCVVHSAIVMAHLVQQLAGIVLSHPITVLHHYHHQPNN</sequence>
<protein>
    <recommendedName>
        <fullName evidence="2">FHF complex subunit HOOK-interacting protein C-terminal domain-containing protein</fullName>
    </recommendedName>
</protein>
<organism evidence="3 4">
    <name type="scientific">Mesorhabditis belari</name>
    <dbReference type="NCBI Taxonomy" id="2138241"/>
    <lineage>
        <taxon>Eukaryota</taxon>
        <taxon>Metazoa</taxon>
        <taxon>Ecdysozoa</taxon>
        <taxon>Nematoda</taxon>
        <taxon>Chromadorea</taxon>
        <taxon>Rhabditida</taxon>
        <taxon>Rhabditina</taxon>
        <taxon>Rhabditomorpha</taxon>
        <taxon>Rhabditoidea</taxon>
        <taxon>Rhabditidae</taxon>
        <taxon>Mesorhabditinae</taxon>
        <taxon>Mesorhabditis</taxon>
    </lineage>
</organism>
<accession>A0AAF3EAE4</accession>
<dbReference type="PANTHER" id="PTHR21705">
    <property type="entry name" value="RAI16 PROTEIN-RELATED"/>
    <property type="match status" value="1"/>
</dbReference>
<dbReference type="InterPro" id="IPR019384">
    <property type="entry name" value="FHIP"/>
</dbReference>
<dbReference type="InterPro" id="IPR045669">
    <property type="entry name" value="FHIP_C"/>
</dbReference>
<dbReference type="Pfam" id="PF19314">
    <property type="entry name" value="DUF5917"/>
    <property type="match status" value="1"/>
</dbReference>
<evidence type="ECO:0000313" key="3">
    <source>
        <dbReference type="Proteomes" id="UP000887575"/>
    </source>
</evidence>
<reference evidence="4" key="1">
    <citation type="submission" date="2024-02" db="UniProtKB">
        <authorList>
            <consortium name="WormBaseParasite"/>
        </authorList>
    </citation>
    <scope>IDENTIFICATION</scope>
</reference>
<dbReference type="Proteomes" id="UP000887575">
    <property type="component" value="Unassembled WGS sequence"/>
</dbReference>
<evidence type="ECO:0000313" key="4">
    <source>
        <dbReference type="WBParaSite" id="MBELARI_LOCUS10888"/>
    </source>
</evidence>
<dbReference type="PANTHER" id="PTHR21705:SF11">
    <property type="entry name" value="FHIP FAMILY PROTEIN CG3558"/>
    <property type="match status" value="1"/>
</dbReference>
<proteinExistence type="inferred from homology"/>
<evidence type="ECO:0000259" key="2">
    <source>
        <dbReference type="Pfam" id="PF19314"/>
    </source>
</evidence>
<dbReference type="AlphaFoldDB" id="A0AAF3EAE4"/>
<feature type="domain" description="FHF complex subunit HOOK-interacting protein C-terminal" evidence="2">
    <location>
        <begin position="3"/>
        <end position="79"/>
    </location>
</feature>
<comment type="similarity">
    <text evidence="1">Belongs to the FHIP family.</text>
</comment>
<name>A0AAF3EAE4_9BILA</name>
<dbReference type="WBParaSite" id="MBELARI_LOCUS10888">
    <property type="protein sequence ID" value="MBELARI_LOCUS10888"/>
    <property type="gene ID" value="MBELARI_LOCUS10888"/>
</dbReference>